<feature type="non-terminal residue" evidence="2">
    <location>
        <position position="1"/>
    </location>
</feature>
<dbReference type="AlphaFoldDB" id="A0AAN8XAZ3"/>
<sequence>MLRVLSVLCLVVAAHAWGGDEDMMKKYAYSKIMSNCFGEEFVMNWKMQMKAACDVCEGKDVMQTVVDLQKMVKELQKKYSPFRAAASQQPMYVPVPYYQAQPYFVPQSFRTKRSMHDLSPEGMQMMKEKLMMKMSNVTCVMKEMKYGASTPATIHINNKIDNIGRNNVCVATDAMVSICWYGPVSGMLVLLVSLNVDYDV</sequence>
<feature type="chain" id="PRO_5042949568" evidence="1">
    <location>
        <begin position="17"/>
        <end position="200"/>
    </location>
</feature>
<dbReference type="EMBL" id="JAXCGZ010007089">
    <property type="protein sequence ID" value="KAK7079421.1"/>
    <property type="molecule type" value="Genomic_DNA"/>
</dbReference>
<evidence type="ECO:0000313" key="2">
    <source>
        <dbReference type="EMBL" id="KAK7079421.1"/>
    </source>
</evidence>
<keyword evidence="1" id="KW-0732">Signal</keyword>
<keyword evidence="3" id="KW-1185">Reference proteome</keyword>
<dbReference type="Proteomes" id="UP001381693">
    <property type="component" value="Unassembled WGS sequence"/>
</dbReference>
<reference evidence="2 3" key="1">
    <citation type="submission" date="2023-11" db="EMBL/GenBank/DDBJ databases">
        <title>Halocaridina rubra genome assembly.</title>
        <authorList>
            <person name="Smith C."/>
        </authorList>
    </citation>
    <scope>NUCLEOTIDE SEQUENCE [LARGE SCALE GENOMIC DNA]</scope>
    <source>
        <strain evidence="2">EP-1</strain>
        <tissue evidence="2">Whole</tissue>
    </source>
</reference>
<accession>A0AAN8XAZ3</accession>
<protein>
    <submittedName>
        <fullName evidence="2">Uncharacterized protein</fullName>
    </submittedName>
</protein>
<organism evidence="2 3">
    <name type="scientific">Halocaridina rubra</name>
    <name type="common">Hawaiian red shrimp</name>
    <dbReference type="NCBI Taxonomy" id="373956"/>
    <lineage>
        <taxon>Eukaryota</taxon>
        <taxon>Metazoa</taxon>
        <taxon>Ecdysozoa</taxon>
        <taxon>Arthropoda</taxon>
        <taxon>Crustacea</taxon>
        <taxon>Multicrustacea</taxon>
        <taxon>Malacostraca</taxon>
        <taxon>Eumalacostraca</taxon>
        <taxon>Eucarida</taxon>
        <taxon>Decapoda</taxon>
        <taxon>Pleocyemata</taxon>
        <taxon>Caridea</taxon>
        <taxon>Atyoidea</taxon>
        <taxon>Atyidae</taxon>
        <taxon>Halocaridina</taxon>
    </lineage>
</organism>
<gene>
    <name evidence="2" type="ORF">SK128_023819</name>
</gene>
<proteinExistence type="predicted"/>
<evidence type="ECO:0000256" key="1">
    <source>
        <dbReference type="SAM" id="SignalP"/>
    </source>
</evidence>
<comment type="caution">
    <text evidence="2">The sequence shown here is derived from an EMBL/GenBank/DDBJ whole genome shotgun (WGS) entry which is preliminary data.</text>
</comment>
<feature type="signal peptide" evidence="1">
    <location>
        <begin position="1"/>
        <end position="16"/>
    </location>
</feature>
<evidence type="ECO:0000313" key="3">
    <source>
        <dbReference type="Proteomes" id="UP001381693"/>
    </source>
</evidence>
<name>A0AAN8XAZ3_HALRR</name>